<reference evidence="1 2" key="1">
    <citation type="submission" date="2014-09" db="EMBL/GenBank/DDBJ databases">
        <title>Sporocytophaga myxococcoides PG-01 genome sequencing.</title>
        <authorList>
            <person name="Liu L."/>
            <person name="Gao P.J."/>
            <person name="Chen G.J."/>
            <person name="Wang L.S."/>
        </authorList>
    </citation>
    <scope>NUCLEOTIDE SEQUENCE [LARGE SCALE GENOMIC DNA]</scope>
    <source>
        <strain evidence="1 2">PG-01</strain>
    </source>
</reference>
<organism evidence="1 2">
    <name type="scientific">Sporocytophaga myxococcoides</name>
    <dbReference type="NCBI Taxonomy" id="153721"/>
    <lineage>
        <taxon>Bacteria</taxon>
        <taxon>Pseudomonadati</taxon>
        <taxon>Bacteroidota</taxon>
        <taxon>Cytophagia</taxon>
        <taxon>Cytophagales</taxon>
        <taxon>Cytophagaceae</taxon>
        <taxon>Sporocytophaga</taxon>
    </lineage>
</organism>
<sequence>MDRRTRINLKLFIRRFKKNYEYYTNLYSGKNCQMYLDQFERDNLKLAQVLFGREGVRMMKEYIKSLHLST</sequence>
<gene>
    <name evidence="1" type="ORF">MYP_1826</name>
</gene>
<evidence type="ECO:0000313" key="1">
    <source>
        <dbReference type="EMBL" id="GAL84598.1"/>
    </source>
</evidence>
<dbReference type="RefSeq" id="WP_156140435.1">
    <property type="nucleotide sequence ID" value="NZ_BBLT01000003.1"/>
</dbReference>
<dbReference type="OrthoDB" id="9848006at2"/>
<dbReference type="AlphaFoldDB" id="A0A098LE84"/>
<protein>
    <submittedName>
        <fullName evidence="1">Uncharacterized protein</fullName>
    </submittedName>
</protein>
<proteinExistence type="predicted"/>
<comment type="caution">
    <text evidence="1">The sequence shown here is derived from an EMBL/GenBank/DDBJ whole genome shotgun (WGS) entry which is preliminary data.</text>
</comment>
<evidence type="ECO:0000313" key="2">
    <source>
        <dbReference type="Proteomes" id="UP000030185"/>
    </source>
</evidence>
<keyword evidence="2" id="KW-1185">Reference proteome</keyword>
<dbReference type="Proteomes" id="UP000030185">
    <property type="component" value="Unassembled WGS sequence"/>
</dbReference>
<dbReference type="EMBL" id="BBLT01000003">
    <property type="protein sequence ID" value="GAL84598.1"/>
    <property type="molecule type" value="Genomic_DNA"/>
</dbReference>
<name>A0A098LE84_9BACT</name>
<accession>A0A098LE84</accession>